<gene>
    <name evidence="10" type="ORF">J421_4391</name>
</gene>
<dbReference type="UniPathway" id="UPA00219"/>
<keyword evidence="4 7" id="KW-0133">Cell shape</keyword>
<sequence>MRSTHLHAVRHGRSGDEPGRPDGGLRNGHVVAKGVSRLGAVSAWLLLACVGVSAPSLASAQAGAGRRPELVGARSETDSGDRAGVTSPAALVPVAARSFKSAADSLEYEAAKAAATNATGLRVIVSMFDRELYVLDGADTLLVAPVAVAVDTTLSYNGKSWRFETPRGKRKILSKESNPVWVPPEWHYAEVASRQGLRLAHLERGRAVTLADGRKLVVRGDRVGTLDGSTFTPLPSDEEIVFDGTIYVPPTGTANRRIEGELGKYKLSLGEGYLLHGTPHTESIGTAATHGCVRLLDEDVEWLYDQVPVGTPVYIY</sequence>
<feature type="region of interest" description="Disordered" evidence="8">
    <location>
        <begin position="63"/>
        <end position="85"/>
    </location>
</feature>
<feature type="active site" description="Nucleophile" evidence="7">
    <location>
        <position position="292"/>
    </location>
</feature>
<dbReference type="SUPFAM" id="SSF141523">
    <property type="entry name" value="L,D-transpeptidase catalytic domain-like"/>
    <property type="match status" value="1"/>
</dbReference>
<accession>W0RQT7</accession>
<evidence type="ECO:0000256" key="7">
    <source>
        <dbReference type="PROSITE-ProRule" id="PRU01373"/>
    </source>
</evidence>
<dbReference type="HOGENOM" id="CLU_879287_0_0_0"/>
<evidence type="ECO:0000313" key="11">
    <source>
        <dbReference type="Proteomes" id="UP000019151"/>
    </source>
</evidence>
<comment type="similarity">
    <text evidence="2">Belongs to the YkuD family.</text>
</comment>
<dbReference type="Proteomes" id="UP000019151">
    <property type="component" value="Chromosome"/>
</dbReference>
<dbReference type="GO" id="GO:0018104">
    <property type="term" value="P:peptidoglycan-protein cross-linking"/>
    <property type="evidence" value="ECO:0007669"/>
    <property type="project" value="TreeGrafter"/>
</dbReference>
<comment type="pathway">
    <text evidence="1 7">Cell wall biogenesis; peptidoglycan biosynthesis.</text>
</comment>
<evidence type="ECO:0000256" key="8">
    <source>
        <dbReference type="SAM" id="MobiDB-lite"/>
    </source>
</evidence>
<keyword evidence="11" id="KW-1185">Reference proteome</keyword>
<name>W0RQT7_9BACT</name>
<dbReference type="STRING" id="861299.J421_4391"/>
<reference evidence="10 11" key="1">
    <citation type="journal article" date="2014" name="Genome Announc.">
        <title>Genome Sequence and Methylome of Soil Bacterium Gemmatirosa kalamazoonensis KBS708T, a Member of the Rarely Cultivated Gemmatimonadetes Phylum.</title>
        <authorList>
            <person name="Debruyn J.M."/>
            <person name="Radosevich M."/>
            <person name="Wommack K.E."/>
            <person name="Polson S.W."/>
            <person name="Hauser L.J."/>
            <person name="Fawaz M.N."/>
            <person name="Korlach J."/>
            <person name="Tsai Y.C."/>
        </authorList>
    </citation>
    <scope>NUCLEOTIDE SEQUENCE [LARGE SCALE GENOMIC DNA]</scope>
    <source>
        <strain evidence="10 11">KBS708</strain>
    </source>
</reference>
<evidence type="ECO:0000313" key="10">
    <source>
        <dbReference type="EMBL" id="AHG91928.1"/>
    </source>
</evidence>
<dbReference type="GO" id="GO:0016740">
    <property type="term" value="F:transferase activity"/>
    <property type="evidence" value="ECO:0007669"/>
    <property type="project" value="UniProtKB-KW"/>
</dbReference>
<dbReference type="Gene3D" id="2.40.440.10">
    <property type="entry name" value="L,D-transpeptidase catalytic domain-like"/>
    <property type="match status" value="1"/>
</dbReference>
<dbReference type="KEGG" id="gba:J421_4391"/>
<feature type="domain" description="L,D-TPase catalytic" evidence="9">
    <location>
        <begin position="121"/>
        <end position="316"/>
    </location>
</feature>
<dbReference type="GO" id="GO:0008360">
    <property type="term" value="P:regulation of cell shape"/>
    <property type="evidence" value="ECO:0007669"/>
    <property type="project" value="UniProtKB-UniRule"/>
</dbReference>
<evidence type="ECO:0000259" key="9">
    <source>
        <dbReference type="PROSITE" id="PS52029"/>
    </source>
</evidence>
<dbReference type="GO" id="GO:0005576">
    <property type="term" value="C:extracellular region"/>
    <property type="evidence" value="ECO:0007669"/>
    <property type="project" value="TreeGrafter"/>
</dbReference>
<evidence type="ECO:0000256" key="6">
    <source>
        <dbReference type="ARBA" id="ARBA00023316"/>
    </source>
</evidence>
<feature type="compositionally biased region" description="Basic residues" evidence="8">
    <location>
        <begin position="1"/>
        <end position="12"/>
    </location>
</feature>
<keyword evidence="5 7" id="KW-0573">Peptidoglycan synthesis</keyword>
<dbReference type="EMBL" id="CP007128">
    <property type="protein sequence ID" value="AHG91928.1"/>
    <property type="molecule type" value="Genomic_DNA"/>
</dbReference>
<evidence type="ECO:0000256" key="1">
    <source>
        <dbReference type="ARBA" id="ARBA00004752"/>
    </source>
</evidence>
<dbReference type="PROSITE" id="PS52029">
    <property type="entry name" value="LD_TPASE"/>
    <property type="match status" value="1"/>
</dbReference>
<dbReference type="GO" id="GO:0071555">
    <property type="term" value="P:cell wall organization"/>
    <property type="evidence" value="ECO:0007669"/>
    <property type="project" value="UniProtKB-UniRule"/>
</dbReference>
<evidence type="ECO:0000256" key="3">
    <source>
        <dbReference type="ARBA" id="ARBA00022679"/>
    </source>
</evidence>
<feature type="region of interest" description="Disordered" evidence="8">
    <location>
        <begin position="1"/>
        <end position="28"/>
    </location>
</feature>
<evidence type="ECO:0000256" key="2">
    <source>
        <dbReference type="ARBA" id="ARBA00005992"/>
    </source>
</evidence>
<dbReference type="PANTHER" id="PTHR30582">
    <property type="entry name" value="L,D-TRANSPEPTIDASE"/>
    <property type="match status" value="1"/>
</dbReference>
<evidence type="ECO:0000256" key="4">
    <source>
        <dbReference type="ARBA" id="ARBA00022960"/>
    </source>
</evidence>
<dbReference type="CDD" id="cd16913">
    <property type="entry name" value="YkuD_like"/>
    <property type="match status" value="1"/>
</dbReference>
<dbReference type="GO" id="GO:0071972">
    <property type="term" value="F:peptidoglycan L,D-transpeptidase activity"/>
    <property type="evidence" value="ECO:0007669"/>
    <property type="project" value="TreeGrafter"/>
</dbReference>
<dbReference type="InParanoid" id="W0RQT7"/>
<dbReference type="InterPro" id="IPR005490">
    <property type="entry name" value="LD_TPept_cat_dom"/>
</dbReference>
<dbReference type="AlphaFoldDB" id="W0RQT7"/>
<feature type="active site" description="Proton donor/acceptor" evidence="7">
    <location>
        <position position="276"/>
    </location>
</feature>
<dbReference type="Pfam" id="PF03734">
    <property type="entry name" value="YkuD"/>
    <property type="match status" value="1"/>
</dbReference>
<dbReference type="InterPro" id="IPR050979">
    <property type="entry name" value="LD-transpeptidase"/>
</dbReference>
<dbReference type="eggNOG" id="COG1376">
    <property type="taxonomic scope" value="Bacteria"/>
</dbReference>
<protein>
    <submittedName>
        <fullName evidence="10">ErfK/YbiS/YcfS/YnhG family protein</fullName>
    </submittedName>
</protein>
<keyword evidence="6 7" id="KW-0961">Cell wall biogenesis/degradation</keyword>
<proteinExistence type="inferred from homology"/>
<dbReference type="InterPro" id="IPR038063">
    <property type="entry name" value="Transpep_catalytic_dom"/>
</dbReference>
<organism evidence="10 11">
    <name type="scientific">Gemmatirosa kalamazoonensis</name>
    <dbReference type="NCBI Taxonomy" id="861299"/>
    <lineage>
        <taxon>Bacteria</taxon>
        <taxon>Pseudomonadati</taxon>
        <taxon>Gemmatimonadota</taxon>
        <taxon>Gemmatimonadia</taxon>
        <taxon>Gemmatimonadales</taxon>
        <taxon>Gemmatimonadaceae</taxon>
        <taxon>Gemmatirosa</taxon>
    </lineage>
</organism>
<keyword evidence="3" id="KW-0808">Transferase</keyword>
<evidence type="ECO:0000256" key="5">
    <source>
        <dbReference type="ARBA" id="ARBA00022984"/>
    </source>
</evidence>